<keyword evidence="5" id="KW-1185">Reference proteome</keyword>
<evidence type="ECO:0000313" key="4">
    <source>
        <dbReference type="EMBL" id="NDV87545.1"/>
    </source>
</evidence>
<dbReference type="PANTHER" id="PTHR12526:SF510">
    <property type="entry name" value="D-INOSITOL 3-PHOSPHATE GLYCOSYLTRANSFERASE"/>
    <property type="match status" value="1"/>
</dbReference>
<dbReference type="Pfam" id="PF13692">
    <property type="entry name" value="Glyco_trans_1_4"/>
    <property type="match status" value="1"/>
</dbReference>
<sequence>MPAPPGVFPRRSRDAWTEPETQALDDRALPVKGRIATLVKGYPRLSETFIAQEIAGLEARGIEQLIVSLRQPAEGQLHPVHRRIRAEILYLPEYLKDDPQRVRAGRDFAARQPGYAAARQAFEADLARDRTANRYRRFGQACVLARELPDDVGWIHTHYLHTPASVARYVAAILGVGWSFSAHAKDIWTSPDWELREKLASAAFGVTCTKVNLDHLQGLAADPERVELVYHGLDLSEVRPPSPYERQGPFRIVTIGRTVEKKGFSDLVRALGQLKDRDWRLDHVGGGPLTDRLKAQAARAGIGERISWHGSRERQYVFKLLAGADLFVLPSRIARSGDRDGMPNVLMEAQAHRLPVVSTRISAIPELVEDGVTGLLVESRDPAALSAAIARLMDEPALAAALAEAGEARVRAAFSPEPGIDHVAALLRRAAERQAA</sequence>
<gene>
    <name evidence="4" type="ORF">GTW51_12630</name>
</gene>
<feature type="region of interest" description="Disordered" evidence="3">
    <location>
        <begin position="1"/>
        <end position="21"/>
    </location>
</feature>
<keyword evidence="1" id="KW-0328">Glycosyltransferase</keyword>
<dbReference type="GO" id="GO:0016757">
    <property type="term" value="F:glycosyltransferase activity"/>
    <property type="evidence" value="ECO:0007669"/>
    <property type="project" value="UniProtKB-KW"/>
</dbReference>
<dbReference type="Proteomes" id="UP000476332">
    <property type="component" value="Unassembled WGS sequence"/>
</dbReference>
<dbReference type="PANTHER" id="PTHR12526">
    <property type="entry name" value="GLYCOSYLTRANSFERASE"/>
    <property type="match status" value="1"/>
</dbReference>
<evidence type="ECO:0000256" key="3">
    <source>
        <dbReference type="SAM" id="MobiDB-lite"/>
    </source>
</evidence>
<name>A0A6L9MID5_9HYPH</name>
<keyword evidence="2 4" id="KW-0808">Transferase</keyword>
<dbReference type="SUPFAM" id="SSF53756">
    <property type="entry name" value="UDP-Glycosyltransferase/glycogen phosphorylase"/>
    <property type="match status" value="1"/>
</dbReference>
<organism evidence="4 5">
    <name type="scientific">Aurantimonas aggregata</name>
    <dbReference type="NCBI Taxonomy" id="2047720"/>
    <lineage>
        <taxon>Bacteria</taxon>
        <taxon>Pseudomonadati</taxon>
        <taxon>Pseudomonadota</taxon>
        <taxon>Alphaproteobacteria</taxon>
        <taxon>Hyphomicrobiales</taxon>
        <taxon>Aurantimonadaceae</taxon>
        <taxon>Aurantimonas</taxon>
    </lineage>
</organism>
<proteinExistence type="predicted"/>
<accession>A0A6L9MID5</accession>
<reference evidence="4 5" key="1">
    <citation type="submission" date="2020-01" db="EMBL/GenBank/DDBJ databases">
        <title>Genomes of bacteria type strains.</title>
        <authorList>
            <person name="Chen J."/>
            <person name="Zhu S."/>
            <person name="Chen J."/>
        </authorList>
    </citation>
    <scope>NUCLEOTIDE SEQUENCE [LARGE SCALE GENOMIC DNA]</scope>
    <source>
        <strain evidence="4 5">KCTC 52919</strain>
    </source>
</reference>
<protein>
    <submittedName>
        <fullName evidence="4">Glycosyltransferase</fullName>
    </submittedName>
</protein>
<evidence type="ECO:0000313" key="5">
    <source>
        <dbReference type="Proteomes" id="UP000476332"/>
    </source>
</evidence>
<evidence type="ECO:0000256" key="1">
    <source>
        <dbReference type="ARBA" id="ARBA00022676"/>
    </source>
</evidence>
<evidence type="ECO:0000256" key="2">
    <source>
        <dbReference type="ARBA" id="ARBA00022679"/>
    </source>
</evidence>
<dbReference type="Gene3D" id="3.40.50.2000">
    <property type="entry name" value="Glycogen Phosphorylase B"/>
    <property type="match status" value="2"/>
</dbReference>
<dbReference type="EMBL" id="JAAAMJ010000008">
    <property type="protein sequence ID" value="NDV87545.1"/>
    <property type="molecule type" value="Genomic_DNA"/>
</dbReference>
<dbReference type="AlphaFoldDB" id="A0A6L9MID5"/>
<comment type="caution">
    <text evidence="4">The sequence shown here is derived from an EMBL/GenBank/DDBJ whole genome shotgun (WGS) entry which is preliminary data.</text>
</comment>